<evidence type="ECO:0000313" key="7">
    <source>
        <dbReference type="Proteomes" id="UP000095282"/>
    </source>
</evidence>
<keyword evidence="1 3" id="KW-0245">EGF-like domain</keyword>
<dbReference type="Gene3D" id="2.10.25.10">
    <property type="entry name" value="Laminin"/>
    <property type="match status" value="1"/>
</dbReference>
<evidence type="ECO:0000256" key="4">
    <source>
        <dbReference type="SAM" id="MobiDB-lite"/>
    </source>
</evidence>
<dbReference type="eggNOG" id="KOG4295">
    <property type="taxonomic scope" value="Eukaryota"/>
</dbReference>
<dbReference type="SMART" id="SM00181">
    <property type="entry name" value="EGF"/>
    <property type="match status" value="2"/>
</dbReference>
<dbReference type="SMART" id="SM00179">
    <property type="entry name" value="EGF_CA"/>
    <property type="match status" value="1"/>
</dbReference>
<dbReference type="InterPro" id="IPR002223">
    <property type="entry name" value="Kunitz_BPTI"/>
</dbReference>
<comment type="caution">
    <text evidence="3">Lacks conserved residue(s) required for the propagation of feature annotation.</text>
</comment>
<feature type="domain" description="BPTI/Kunitz inhibitor" evidence="6">
    <location>
        <begin position="287"/>
        <end position="347"/>
    </location>
</feature>
<name>A0A1I7T9J8_9PELO</name>
<dbReference type="PROSITE" id="PS50279">
    <property type="entry name" value="BPTI_KUNITZ_2"/>
    <property type="match status" value="2"/>
</dbReference>
<accession>A0A1I7T9J8</accession>
<dbReference type="STRING" id="1561998.A0A1I7T9J8"/>
<dbReference type="SMART" id="SM00131">
    <property type="entry name" value="KU"/>
    <property type="match status" value="2"/>
</dbReference>
<keyword evidence="7" id="KW-1185">Reference proteome</keyword>
<dbReference type="Gene3D" id="4.10.410.10">
    <property type="entry name" value="Pancreatic trypsin inhibitor Kunitz domain"/>
    <property type="match status" value="2"/>
</dbReference>
<dbReference type="InterPro" id="IPR000152">
    <property type="entry name" value="EGF-type_Asp/Asn_hydroxyl_site"/>
</dbReference>
<dbReference type="FunFam" id="2.10.25.10:FF:000820">
    <property type="entry name" value="CBN-MEC-1 protein"/>
    <property type="match status" value="1"/>
</dbReference>
<evidence type="ECO:0000256" key="1">
    <source>
        <dbReference type="ARBA" id="ARBA00022536"/>
    </source>
</evidence>
<feature type="compositionally biased region" description="Basic and acidic residues" evidence="4">
    <location>
        <begin position="368"/>
        <end position="378"/>
    </location>
</feature>
<dbReference type="PROSITE" id="PS01187">
    <property type="entry name" value="EGF_CA"/>
    <property type="match status" value="1"/>
</dbReference>
<dbReference type="InterPro" id="IPR001881">
    <property type="entry name" value="EGF-like_Ca-bd_dom"/>
</dbReference>
<dbReference type="PROSITE" id="PS00010">
    <property type="entry name" value="ASX_HYDROXYL"/>
    <property type="match status" value="1"/>
</dbReference>
<dbReference type="InterPro" id="IPR000742">
    <property type="entry name" value="EGF"/>
</dbReference>
<feature type="domain" description="BPTI/Kunitz inhibitor" evidence="6">
    <location>
        <begin position="125"/>
        <end position="182"/>
    </location>
</feature>
<dbReference type="SUPFAM" id="SSF57362">
    <property type="entry name" value="BPTI-like"/>
    <property type="match status" value="2"/>
</dbReference>
<organism evidence="7 8">
    <name type="scientific">Caenorhabditis tropicalis</name>
    <dbReference type="NCBI Taxonomy" id="1561998"/>
    <lineage>
        <taxon>Eukaryota</taxon>
        <taxon>Metazoa</taxon>
        <taxon>Ecdysozoa</taxon>
        <taxon>Nematoda</taxon>
        <taxon>Chromadorea</taxon>
        <taxon>Rhabditida</taxon>
        <taxon>Rhabditina</taxon>
        <taxon>Rhabditomorpha</taxon>
        <taxon>Rhabditoidea</taxon>
        <taxon>Rhabditidae</taxon>
        <taxon>Peloderinae</taxon>
        <taxon>Caenorhabditis</taxon>
    </lineage>
</organism>
<keyword evidence="2" id="KW-1015">Disulfide bond</keyword>
<dbReference type="SUPFAM" id="SSF57196">
    <property type="entry name" value="EGF/Laminin"/>
    <property type="match status" value="1"/>
</dbReference>
<dbReference type="WBParaSite" id="Csp11.Scaffold556.g3761.t1">
    <property type="protein sequence ID" value="Csp11.Scaffold556.g3761.t1"/>
    <property type="gene ID" value="Csp11.Scaffold556.g3761"/>
</dbReference>
<dbReference type="PROSITE" id="PS50026">
    <property type="entry name" value="EGF_3"/>
    <property type="match status" value="1"/>
</dbReference>
<evidence type="ECO:0000313" key="8">
    <source>
        <dbReference type="WBParaSite" id="Csp11.Scaffold556.g3761.t1"/>
    </source>
</evidence>
<dbReference type="GO" id="GO:0004867">
    <property type="term" value="F:serine-type endopeptidase inhibitor activity"/>
    <property type="evidence" value="ECO:0007669"/>
    <property type="project" value="InterPro"/>
</dbReference>
<reference evidence="8" key="1">
    <citation type="submission" date="2016-11" db="UniProtKB">
        <authorList>
            <consortium name="WormBaseParasite"/>
        </authorList>
    </citation>
    <scope>IDENTIFICATION</scope>
</reference>
<proteinExistence type="predicted"/>
<evidence type="ECO:0000259" key="5">
    <source>
        <dbReference type="PROSITE" id="PS50026"/>
    </source>
</evidence>
<dbReference type="InterPro" id="IPR049883">
    <property type="entry name" value="NOTCH1_EGF-like"/>
</dbReference>
<dbReference type="GO" id="GO:0005509">
    <property type="term" value="F:calcium ion binding"/>
    <property type="evidence" value="ECO:0007669"/>
    <property type="project" value="InterPro"/>
</dbReference>
<protein>
    <submittedName>
        <fullName evidence="8">Kunitz/Bovine pancreatic trypsin inhibitor domain protein</fullName>
    </submittedName>
</protein>
<evidence type="ECO:0000256" key="3">
    <source>
        <dbReference type="PROSITE-ProRule" id="PRU00076"/>
    </source>
</evidence>
<dbReference type="PROSITE" id="PS01186">
    <property type="entry name" value="EGF_2"/>
    <property type="match status" value="1"/>
</dbReference>
<evidence type="ECO:0000256" key="2">
    <source>
        <dbReference type="ARBA" id="ARBA00023157"/>
    </source>
</evidence>
<sequence>MKHRRTVTTTTQKPLKKVEETTVEYTTKRQPVTQTVKKVEIVQSRHENGLCQDCDPFYGTCIDGKCGCMKGFRSLGKVCIDVNECDNGTVCGPNARCVNEIGSFQCVCDAGFSTDGDCKIGQEACMDEFDVNLTEEDCNNGKQEIKYYYDSETVKCKQFFYGGCKTTSRNFFADLQTCDIICVSNQRDYLESKGQSLHHPTNQLSSGVTNDLKSNHYKIDLFSSPSSPVQPNRPLSADDWPLKPVTLKPALDIDFTEGRTKSTKEKQKEAENAEKLVKELTPDHNICDLKFEPVLREECISADWSEKFFWNSDFRDCEPFWYDSSCDPRDKAGKNIFDSFDDCKKKCDSGTQTEYVTPSDIEEEIKEEEGKENERKRR</sequence>
<dbReference type="InterPro" id="IPR018097">
    <property type="entry name" value="EGF_Ca-bd_CS"/>
</dbReference>
<feature type="region of interest" description="Disordered" evidence="4">
    <location>
        <begin position="347"/>
        <end position="378"/>
    </location>
</feature>
<dbReference type="Pfam" id="PF07645">
    <property type="entry name" value="EGF_CA"/>
    <property type="match status" value="1"/>
</dbReference>
<dbReference type="Pfam" id="PF00014">
    <property type="entry name" value="Kunitz_BPTI"/>
    <property type="match status" value="1"/>
</dbReference>
<dbReference type="CDD" id="cd21630">
    <property type="entry name" value="Kunitz_TAP-like"/>
    <property type="match status" value="1"/>
</dbReference>
<dbReference type="CDD" id="cd00054">
    <property type="entry name" value="EGF_CA"/>
    <property type="match status" value="1"/>
</dbReference>
<dbReference type="AlphaFoldDB" id="A0A1I7T9J8"/>
<evidence type="ECO:0000259" key="6">
    <source>
        <dbReference type="PROSITE" id="PS50279"/>
    </source>
</evidence>
<dbReference type="InterPro" id="IPR036880">
    <property type="entry name" value="Kunitz_BPTI_sf"/>
</dbReference>
<dbReference type="Proteomes" id="UP000095282">
    <property type="component" value="Unplaced"/>
</dbReference>
<feature type="domain" description="EGF-like" evidence="5">
    <location>
        <begin position="81"/>
        <end position="119"/>
    </location>
</feature>